<feature type="domain" description="Polynucleotide kinase PNKP phosphatase" evidence="2">
    <location>
        <begin position="32"/>
        <end position="168"/>
    </location>
</feature>
<dbReference type="Proteomes" id="UP000466345">
    <property type="component" value="Unassembled WGS sequence"/>
</dbReference>
<evidence type="ECO:0000259" key="2">
    <source>
        <dbReference type="Pfam" id="PF25109"/>
    </source>
</evidence>
<feature type="region of interest" description="Disordered" evidence="1">
    <location>
        <begin position="1"/>
        <end position="23"/>
    </location>
</feature>
<feature type="compositionally biased region" description="Gly residues" evidence="1">
    <location>
        <begin position="1"/>
        <end position="10"/>
    </location>
</feature>
<evidence type="ECO:0000256" key="1">
    <source>
        <dbReference type="SAM" id="MobiDB-lite"/>
    </source>
</evidence>
<dbReference type="InterPro" id="IPR056782">
    <property type="entry name" value="HAD_PNKP"/>
</dbReference>
<accession>A0A7K0CMK2</accession>
<keyword evidence="4" id="KW-1185">Reference proteome</keyword>
<evidence type="ECO:0000313" key="4">
    <source>
        <dbReference type="Proteomes" id="UP000466345"/>
    </source>
</evidence>
<dbReference type="SUPFAM" id="SSF56784">
    <property type="entry name" value="HAD-like"/>
    <property type="match status" value="1"/>
</dbReference>
<reference evidence="3 4" key="1">
    <citation type="submission" date="2019-10" db="EMBL/GenBank/DDBJ databases">
        <title>Streptomyces smaragdinus sp. nov. and Streptomyces fabii sp. nov., isolated from the gut of fungus growing-termite Macrotermes natalensis.</title>
        <authorList>
            <person name="Schwitalla J."/>
            <person name="Benndorf R."/>
            <person name="Martin K."/>
            <person name="De Beer W."/>
            <person name="Kaster A.-K."/>
            <person name="Vollmers J."/>
            <person name="Poulsen M."/>
            <person name="Beemelmanns C."/>
        </authorList>
    </citation>
    <scope>NUCLEOTIDE SEQUENCE [LARGE SCALE GENOMIC DNA]</scope>
    <source>
        <strain evidence="3 4">RB5</strain>
    </source>
</reference>
<dbReference type="InterPro" id="IPR036412">
    <property type="entry name" value="HAD-like_sf"/>
</dbReference>
<evidence type="ECO:0000313" key="3">
    <source>
        <dbReference type="EMBL" id="MQY14708.1"/>
    </source>
</evidence>
<organism evidence="3 4">
    <name type="scientific">Streptomyces smaragdinus</name>
    <dbReference type="NCBI Taxonomy" id="2585196"/>
    <lineage>
        <taxon>Bacteria</taxon>
        <taxon>Bacillati</taxon>
        <taxon>Actinomycetota</taxon>
        <taxon>Actinomycetes</taxon>
        <taxon>Kitasatosporales</taxon>
        <taxon>Streptomycetaceae</taxon>
        <taxon>Streptomyces</taxon>
    </lineage>
</organism>
<gene>
    <name evidence="3" type="ORF">SRB5_48840</name>
</gene>
<protein>
    <recommendedName>
        <fullName evidence="2">Polynucleotide kinase PNKP phosphatase domain-containing protein</fullName>
    </recommendedName>
</protein>
<dbReference type="AlphaFoldDB" id="A0A7K0CMK2"/>
<dbReference type="InterPro" id="IPR023214">
    <property type="entry name" value="HAD_sf"/>
</dbReference>
<name>A0A7K0CMK2_9ACTN</name>
<dbReference type="Gene3D" id="3.40.50.1000">
    <property type="entry name" value="HAD superfamily/HAD-like"/>
    <property type="match status" value="1"/>
</dbReference>
<dbReference type="Pfam" id="PF25109">
    <property type="entry name" value="HAD_PNKP"/>
    <property type="match status" value="1"/>
</dbReference>
<proteinExistence type="predicted"/>
<sequence length="188" mass="20879">MSAKPSGGGTVRRRGCAPRAVRVPDMNDDPPALALFDLDGTLSDTRHRLHYVERTPKDWKAFFRAAGEDPPLAEGIALAKEWAARCEVGYVTGRPEHCRRATVRWLKAQGLPVGGPLWMRAARDFRPARVAKLERLRALARDREIAVVVDDDTEVCEVYEKAGFTVVRADWMPANATLAKAQESEGRT</sequence>
<dbReference type="EMBL" id="WEGJ01000024">
    <property type="protein sequence ID" value="MQY14708.1"/>
    <property type="molecule type" value="Genomic_DNA"/>
</dbReference>
<comment type="caution">
    <text evidence="3">The sequence shown here is derived from an EMBL/GenBank/DDBJ whole genome shotgun (WGS) entry which is preliminary data.</text>
</comment>